<dbReference type="GO" id="GO:0005248">
    <property type="term" value="F:voltage-gated sodium channel activity"/>
    <property type="evidence" value="ECO:0007669"/>
    <property type="project" value="TreeGrafter"/>
</dbReference>
<keyword evidence="2 5" id="KW-0812">Transmembrane</keyword>
<evidence type="ECO:0000256" key="3">
    <source>
        <dbReference type="ARBA" id="ARBA00022989"/>
    </source>
</evidence>
<reference evidence="7 8" key="1">
    <citation type="journal article" date="2018" name="Gigascience">
        <title>Genomes of trombidid mites reveal novel predicted allergens and laterally-transferred genes associated with secondary metabolism.</title>
        <authorList>
            <person name="Dong X."/>
            <person name="Chaisiri K."/>
            <person name="Xia D."/>
            <person name="Armstrong S.D."/>
            <person name="Fang Y."/>
            <person name="Donnelly M.J."/>
            <person name="Kadowaki T."/>
            <person name="McGarry J.W."/>
            <person name="Darby A.C."/>
            <person name="Makepeace B.L."/>
        </authorList>
    </citation>
    <scope>NUCLEOTIDE SEQUENCE [LARGE SCALE GENOMIC DNA]</scope>
    <source>
        <strain evidence="7">UoL-UT</strain>
    </source>
</reference>
<evidence type="ECO:0000256" key="2">
    <source>
        <dbReference type="ARBA" id="ARBA00022692"/>
    </source>
</evidence>
<keyword evidence="7" id="KW-0407">Ion channel</keyword>
<dbReference type="GO" id="GO:0019228">
    <property type="term" value="P:neuronal action potential"/>
    <property type="evidence" value="ECO:0007669"/>
    <property type="project" value="TreeGrafter"/>
</dbReference>
<dbReference type="VEuPathDB" id="VectorBase:LDEU011029"/>
<dbReference type="SUPFAM" id="SSF81324">
    <property type="entry name" value="Voltage-gated potassium channels"/>
    <property type="match status" value="1"/>
</dbReference>
<protein>
    <submittedName>
        <fullName evidence="7">Voltage-gated sodium channel-like protein</fullName>
    </submittedName>
</protein>
<dbReference type="GO" id="GO:0086010">
    <property type="term" value="P:membrane depolarization during action potential"/>
    <property type="evidence" value="ECO:0007669"/>
    <property type="project" value="TreeGrafter"/>
</dbReference>
<feature type="domain" description="Ion transport" evidence="6">
    <location>
        <begin position="2"/>
        <end position="144"/>
    </location>
</feature>
<keyword evidence="3 5" id="KW-1133">Transmembrane helix</keyword>
<feature type="transmembrane region" description="Helical" evidence="5">
    <location>
        <begin position="116"/>
        <end position="139"/>
    </location>
</feature>
<dbReference type="Gene3D" id="1.10.287.70">
    <property type="match status" value="1"/>
</dbReference>
<evidence type="ECO:0000256" key="5">
    <source>
        <dbReference type="SAM" id="Phobius"/>
    </source>
</evidence>
<sequence>VSGFSVLRTFRLLRVFKLAKSWPTLNLLISIMGKTMGSLGNLTLVLIIIMFIFAVMGNQLFSKAYTENVALFKDGKIPRWNFVDFLHSFMIIFRVLCGEWIECMWDCMHVAGWPCIPFFLTTVIIGNLVVLRLFLALLLSSFGASNLSAPASENTDTKKLQEAFERFARAYKWVKNRIRSFLKNS</sequence>
<dbReference type="FunFam" id="1.10.287.70:FF:000046">
    <property type="entry name" value="Sodium channel protein"/>
    <property type="match status" value="1"/>
</dbReference>
<dbReference type="EMBL" id="NCKV01014125">
    <property type="protein sequence ID" value="RWS21011.1"/>
    <property type="molecule type" value="Genomic_DNA"/>
</dbReference>
<dbReference type="OrthoDB" id="6426636at2759"/>
<dbReference type="STRING" id="299467.A0A443S0L1"/>
<evidence type="ECO:0000256" key="1">
    <source>
        <dbReference type="ARBA" id="ARBA00004141"/>
    </source>
</evidence>
<feature type="transmembrane region" description="Helical" evidence="5">
    <location>
        <begin position="82"/>
        <end position="101"/>
    </location>
</feature>
<feature type="non-terminal residue" evidence="7">
    <location>
        <position position="185"/>
    </location>
</feature>
<keyword evidence="8" id="KW-1185">Reference proteome</keyword>
<dbReference type="GO" id="GO:0001518">
    <property type="term" value="C:voltage-gated sodium channel complex"/>
    <property type="evidence" value="ECO:0007669"/>
    <property type="project" value="TreeGrafter"/>
</dbReference>
<dbReference type="InterPro" id="IPR005821">
    <property type="entry name" value="Ion_trans_dom"/>
</dbReference>
<feature type="non-terminal residue" evidence="7">
    <location>
        <position position="1"/>
    </location>
</feature>
<gene>
    <name evidence="7" type="ORF">B4U80_07997</name>
</gene>
<dbReference type="Pfam" id="PF00520">
    <property type="entry name" value="Ion_trans"/>
    <property type="match status" value="1"/>
</dbReference>
<keyword evidence="7" id="KW-0813">Transport</keyword>
<keyword evidence="7" id="KW-0406">Ion transport</keyword>
<evidence type="ECO:0000313" key="8">
    <source>
        <dbReference type="Proteomes" id="UP000288716"/>
    </source>
</evidence>
<name>A0A443S0L1_9ACAR</name>
<accession>A0A443S0L1</accession>
<evidence type="ECO:0000256" key="4">
    <source>
        <dbReference type="ARBA" id="ARBA00023136"/>
    </source>
</evidence>
<comment type="subcellular location">
    <subcellularLocation>
        <location evidence="1">Membrane</location>
        <topology evidence="1">Multi-pass membrane protein</topology>
    </subcellularLocation>
</comment>
<proteinExistence type="predicted"/>
<evidence type="ECO:0000313" key="7">
    <source>
        <dbReference type="EMBL" id="RWS21011.1"/>
    </source>
</evidence>
<dbReference type="PANTHER" id="PTHR10037:SF288">
    <property type="entry name" value="SODIUM CHANNEL PROTEIN PARA"/>
    <property type="match status" value="1"/>
</dbReference>
<dbReference type="Proteomes" id="UP000288716">
    <property type="component" value="Unassembled WGS sequence"/>
</dbReference>
<organism evidence="7 8">
    <name type="scientific">Leptotrombidium deliense</name>
    <dbReference type="NCBI Taxonomy" id="299467"/>
    <lineage>
        <taxon>Eukaryota</taxon>
        <taxon>Metazoa</taxon>
        <taxon>Ecdysozoa</taxon>
        <taxon>Arthropoda</taxon>
        <taxon>Chelicerata</taxon>
        <taxon>Arachnida</taxon>
        <taxon>Acari</taxon>
        <taxon>Acariformes</taxon>
        <taxon>Trombidiformes</taxon>
        <taxon>Prostigmata</taxon>
        <taxon>Anystina</taxon>
        <taxon>Parasitengona</taxon>
        <taxon>Trombiculoidea</taxon>
        <taxon>Trombiculidae</taxon>
        <taxon>Leptotrombidium</taxon>
    </lineage>
</organism>
<dbReference type="AlphaFoldDB" id="A0A443S0L1"/>
<evidence type="ECO:0000259" key="6">
    <source>
        <dbReference type="Pfam" id="PF00520"/>
    </source>
</evidence>
<feature type="transmembrane region" description="Helical" evidence="5">
    <location>
        <begin position="42"/>
        <end position="61"/>
    </location>
</feature>
<comment type="caution">
    <text evidence="7">The sequence shown here is derived from an EMBL/GenBank/DDBJ whole genome shotgun (WGS) entry which is preliminary data.</text>
</comment>
<dbReference type="PANTHER" id="PTHR10037">
    <property type="entry name" value="VOLTAGE-GATED CATION CHANNEL CALCIUM AND SODIUM"/>
    <property type="match status" value="1"/>
</dbReference>
<dbReference type="InterPro" id="IPR043203">
    <property type="entry name" value="VGCC_Ca_Na"/>
</dbReference>
<keyword evidence="4 5" id="KW-0472">Membrane</keyword>